<dbReference type="AlphaFoldDB" id="A0A450WFM4"/>
<reference evidence="1" key="1">
    <citation type="submission" date="2019-02" db="EMBL/GenBank/DDBJ databases">
        <authorList>
            <person name="Gruber-Vodicka R. H."/>
            <person name="Seah K. B. B."/>
        </authorList>
    </citation>
    <scope>NUCLEOTIDE SEQUENCE</scope>
    <source>
        <strain evidence="1">BECK_BY7</strain>
    </source>
</reference>
<protein>
    <submittedName>
        <fullName evidence="1">Uncharacterized protein</fullName>
    </submittedName>
</protein>
<evidence type="ECO:0000313" key="1">
    <source>
        <dbReference type="EMBL" id="VFK15788.1"/>
    </source>
</evidence>
<gene>
    <name evidence="1" type="ORF">BECKLFY1418C_GA0070996_10187</name>
</gene>
<proteinExistence type="predicted"/>
<sequence>MGLAHASKLFRIFLLSRYLGKLRLESTKHDLASVKQNRHFVKFGLFAKVGGKQTNQIHCISPLVTKAFLYALDTTHL</sequence>
<dbReference type="EMBL" id="CAADFN010000018">
    <property type="protein sequence ID" value="VFK15788.1"/>
    <property type="molecule type" value="Genomic_DNA"/>
</dbReference>
<accession>A0A450WFM4</accession>
<name>A0A450WFM4_9GAMM</name>
<organism evidence="1">
    <name type="scientific">Candidatus Kentrum sp. LFY</name>
    <dbReference type="NCBI Taxonomy" id="2126342"/>
    <lineage>
        <taxon>Bacteria</taxon>
        <taxon>Pseudomonadati</taxon>
        <taxon>Pseudomonadota</taxon>
        <taxon>Gammaproteobacteria</taxon>
        <taxon>Candidatus Kentrum</taxon>
    </lineage>
</organism>